<feature type="transmembrane region" description="Helical" evidence="1">
    <location>
        <begin position="29"/>
        <end position="53"/>
    </location>
</feature>
<dbReference type="SUPFAM" id="SSF81321">
    <property type="entry name" value="Family A G protein-coupled receptor-like"/>
    <property type="match status" value="1"/>
</dbReference>
<keyword evidence="3" id="KW-1185">Reference proteome</keyword>
<protein>
    <submittedName>
        <fullName evidence="4">7TM_GPCR_Srx domain-containing protein</fullName>
    </submittedName>
</protein>
<evidence type="ECO:0000313" key="4">
    <source>
        <dbReference type="WBParaSite" id="HPLM_0001702601-mRNA-1"/>
    </source>
</evidence>
<keyword evidence="1" id="KW-1133">Transmembrane helix</keyword>
<feature type="transmembrane region" description="Helical" evidence="1">
    <location>
        <begin position="145"/>
        <end position="166"/>
    </location>
</feature>
<dbReference type="OrthoDB" id="5871044at2759"/>
<proteinExistence type="predicted"/>
<evidence type="ECO:0000313" key="3">
    <source>
        <dbReference type="Proteomes" id="UP000268014"/>
    </source>
</evidence>
<dbReference type="AlphaFoldDB" id="A0A0N4WYR2"/>
<evidence type="ECO:0000313" key="2">
    <source>
        <dbReference type="EMBL" id="VDO62888.1"/>
    </source>
</evidence>
<reference evidence="4" key="1">
    <citation type="submission" date="2017-02" db="UniProtKB">
        <authorList>
            <consortium name="WormBaseParasite"/>
        </authorList>
    </citation>
    <scope>IDENTIFICATION</scope>
</reference>
<organism evidence="4">
    <name type="scientific">Haemonchus placei</name>
    <name type="common">Barber's pole worm</name>
    <dbReference type="NCBI Taxonomy" id="6290"/>
    <lineage>
        <taxon>Eukaryota</taxon>
        <taxon>Metazoa</taxon>
        <taxon>Ecdysozoa</taxon>
        <taxon>Nematoda</taxon>
        <taxon>Chromadorea</taxon>
        <taxon>Rhabditida</taxon>
        <taxon>Rhabditina</taxon>
        <taxon>Rhabditomorpha</taxon>
        <taxon>Strongyloidea</taxon>
        <taxon>Trichostrongylidae</taxon>
        <taxon>Haemonchus</taxon>
    </lineage>
</organism>
<evidence type="ECO:0000256" key="1">
    <source>
        <dbReference type="SAM" id="Phobius"/>
    </source>
</evidence>
<dbReference type="Proteomes" id="UP000268014">
    <property type="component" value="Unassembled WGS sequence"/>
</dbReference>
<dbReference type="Gene3D" id="1.20.1070.10">
    <property type="entry name" value="Rhodopsin 7-helix transmembrane proteins"/>
    <property type="match status" value="1"/>
</dbReference>
<keyword evidence="1" id="KW-0472">Membrane</keyword>
<keyword evidence="1" id="KW-0812">Transmembrane</keyword>
<dbReference type="EMBL" id="UZAF01019713">
    <property type="protein sequence ID" value="VDO62888.1"/>
    <property type="molecule type" value="Genomic_DNA"/>
</dbReference>
<dbReference type="WBParaSite" id="HPLM_0001702601-mRNA-1">
    <property type="protein sequence ID" value="HPLM_0001702601-mRNA-1"/>
    <property type="gene ID" value="HPLM_0001702601"/>
</dbReference>
<accession>A0A0N4WYR2</accession>
<reference evidence="2 3" key="2">
    <citation type="submission" date="2018-11" db="EMBL/GenBank/DDBJ databases">
        <authorList>
            <consortium name="Pathogen Informatics"/>
        </authorList>
    </citation>
    <scope>NUCLEOTIDE SEQUENCE [LARGE SCALE GENOMIC DNA]</scope>
    <source>
        <strain evidence="2 3">MHpl1</strain>
    </source>
</reference>
<feature type="transmembrane region" description="Helical" evidence="1">
    <location>
        <begin position="107"/>
        <end position="124"/>
    </location>
</feature>
<sequence length="210" mass="23730">MKPHDSSDASLPGKGESGLVFTPESPKSFLVWFYLSVFCNFMCFAINTVFSAVSVIERHRTFRHSFYTIVLVFSLSVVISSLCKLIYLLSGMAGLHIKLFDCLSANVDLLFSYFSAFLIFLLGLNRFAAFSSPYLNEKLMKRKTLISILFGLLLFSAMVTILIYVLSGLQRVFNPASITDYATTEHYGQREKMLSVMSQSLYWMPPKDAL</sequence>
<name>A0A0N4WYR2_HAEPC</name>
<gene>
    <name evidence="2" type="ORF">HPLM_LOCUS17016</name>
</gene>
<feature type="transmembrane region" description="Helical" evidence="1">
    <location>
        <begin position="65"/>
        <end position="87"/>
    </location>
</feature>